<gene>
    <name evidence="2" type="ORF">IE4872_CH03268</name>
</gene>
<proteinExistence type="predicted"/>
<organism evidence="2 3">
    <name type="scientific">Rhizobium gallicum</name>
    <dbReference type="NCBI Taxonomy" id="56730"/>
    <lineage>
        <taxon>Bacteria</taxon>
        <taxon>Pseudomonadati</taxon>
        <taxon>Pseudomonadota</taxon>
        <taxon>Alphaproteobacteria</taxon>
        <taxon>Hyphomicrobiales</taxon>
        <taxon>Rhizobiaceae</taxon>
        <taxon>Rhizobium/Agrobacterium group</taxon>
        <taxon>Rhizobium</taxon>
    </lineage>
</organism>
<sequence>MTPETGARGGLSNPIIAARAPSDCSKDSFKVDGTHQEKFLRLKRSILTGSAAENPAIYDDQAGHDQCHPG</sequence>
<protein>
    <submittedName>
        <fullName evidence="2">Uncharacterized protein</fullName>
    </submittedName>
</protein>
<evidence type="ECO:0000256" key="1">
    <source>
        <dbReference type="SAM" id="MobiDB-lite"/>
    </source>
</evidence>
<reference evidence="2 3" key="1">
    <citation type="submission" date="2016-09" db="EMBL/GenBank/DDBJ databases">
        <title>The complete genome sequences of Rhizobium gallicum, symbiovars gallicum and phaseoli, symbionts associated to common bean (Phaseolus vulgaris).</title>
        <authorList>
            <person name="Bustos P."/>
            <person name="Santamaria R.I."/>
            <person name="Perez-Carrascal O.M."/>
            <person name="Juarez S."/>
            <person name="Lozano L."/>
            <person name="Martinez-Flores I."/>
            <person name="Martinez-Romero E."/>
            <person name="Cevallos M."/>
            <person name="Romero D."/>
            <person name="Davila G."/>
            <person name="Gonzalez V."/>
        </authorList>
    </citation>
    <scope>NUCLEOTIDE SEQUENCE [LARGE SCALE GENOMIC DNA]</scope>
    <source>
        <strain evidence="2 3">IE4872</strain>
    </source>
</reference>
<evidence type="ECO:0000313" key="3">
    <source>
        <dbReference type="Proteomes" id="UP000184749"/>
    </source>
</evidence>
<dbReference type="AlphaFoldDB" id="A0A1L5NLW1"/>
<feature type="compositionally biased region" description="Basic and acidic residues" evidence="1">
    <location>
        <begin position="61"/>
        <end position="70"/>
    </location>
</feature>
<accession>A0A1L5NLW1</accession>
<evidence type="ECO:0000313" key="2">
    <source>
        <dbReference type="EMBL" id="APO68868.1"/>
    </source>
</evidence>
<dbReference type="Proteomes" id="UP000184749">
    <property type="component" value="Chromosome"/>
</dbReference>
<feature type="region of interest" description="Disordered" evidence="1">
    <location>
        <begin position="51"/>
        <end position="70"/>
    </location>
</feature>
<name>A0A1L5NLW1_9HYPH</name>
<dbReference type="EMBL" id="CP017101">
    <property type="protein sequence ID" value="APO68868.1"/>
    <property type="molecule type" value="Genomic_DNA"/>
</dbReference>